<dbReference type="GO" id="GO:0008838">
    <property type="term" value="F:diaminopropionate ammonia-lyase activity"/>
    <property type="evidence" value="ECO:0007669"/>
    <property type="project" value="UniProtKB-EC"/>
</dbReference>
<dbReference type="AlphaFoldDB" id="H6RMF5"/>
<proteinExistence type="predicted"/>
<sequence length="398" mass="41288">MTTTPSPTSSPAAIAAGSWLAHPDARAWTCPPAPADIRVFHEGLPGYAPTPAVDLPAVAELLCVARVVVKDESSRLGLPAFKALGVSYAMYRVICERAGRTITPTDWDSLRGVVATLGPLQFVAATDGNHGRAVARFSRLLGVPAHIFVPDVVTPSSIRAIQAEGAHVSVLSEDYDKTVQLAADEAERQPNAVLIQDTAWPGYEDIPQWIVDGYSTLFAELDDQLALGDPTEHGSALVVTPMGVGSLAQAAVVHYRSHPNSASIAVLGVEPDSAACIQVSMRAGRATSIATASTIMDGLNCGTPSSLAWPYLRDGMDGVVAVSDEQAADAVNTLNALAVEAGPCGAATMAAARIAASAPELRESLGLTSESTIVLLNTEGPRPAAAQDVTAARAEDAR</sequence>
<comment type="cofactor">
    <cofactor evidence="1">
        <name>pyridoxal 5'-phosphate</name>
        <dbReference type="ChEBI" id="CHEBI:597326"/>
    </cofactor>
</comment>
<evidence type="ECO:0000313" key="5">
    <source>
        <dbReference type="Proteomes" id="UP000007517"/>
    </source>
</evidence>
<dbReference type="Proteomes" id="UP000007517">
    <property type="component" value="Chromosome"/>
</dbReference>
<dbReference type="OrthoDB" id="34584at2"/>
<dbReference type="EMBL" id="FO117623">
    <property type="protein sequence ID" value="CCG02591.1"/>
    <property type="molecule type" value="Genomic_DNA"/>
</dbReference>
<dbReference type="Pfam" id="PF00291">
    <property type="entry name" value="PALP"/>
    <property type="match status" value="1"/>
</dbReference>
<dbReference type="InterPro" id="IPR001926">
    <property type="entry name" value="TrpB-like_PALP"/>
</dbReference>
<dbReference type="HOGENOM" id="CLU_021802_8_4_11"/>
<protein>
    <submittedName>
        <fullName evidence="4">Diaminopropionate ammonia-lyase</fullName>
        <ecNumber evidence="4">4.3.1.15</ecNumber>
    </submittedName>
</protein>
<feature type="domain" description="Tryptophan synthase beta chain-like PALP" evidence="3">
    <location>
        <begin position="45"/>
        <end position="378"/>
    </location>
</feature>
<gene>
    <name evidence="4" type="ordered locus">BLASA_1668</name>
</gene>
<name>H6RMF5_BLASD</name>
<dbReference type="InterPro" id="IPR036052">
    <property type="entry name" value="TrpB-like_PALP_sf"/>
</dbReference>
<organism evidence="4 5">
    <name type="scientific">Blastococcus saxobsidens (strain DD2)</name>
    <dbReference type="NCBI Taxonomy" id="1146883"/>
    <lineage>
        <taxon>Bacteria</taxon>
        <taxon>Bacillati</taxon>
        <taxon>Actinomycetota</taxon>
        <taxon>Actinomycetes</taxon>
        <taxon>Geodermatophilales</taxon>
        <taxon>Geodermatophilaceae</taxon>
        <taxon>Blastococcus</taxon>
    </lineage>
</organism>
<keyword evidence="2" id="KW-0663">Pyridoxal phosphate</keyword>
<dbReference type="NCBIfam" id="NF006058">
    <property type="entry name" value="PRK08206.1"/>
    <property type="match status" value="1"/>
</dbReference>
<keyword evidence="5" id="KW-1185">Reference proteome</keyword>
<evidence type="ECO:0000256" key="2">
    <source>
        <dbReference type="ARBA" id="ARBA00022898"/>
    </source>
</evidence>
<dbReference type="eggNOG" id="COG1171">
    <property type="taxonomic scope" value="Bacteria"/>
</dbReference>
<dbReference type="GO" id="GO:1901605">
    <property type="term" value="P:alpha-amino acid metabolic process"/>
    <property type="evidence" value="ECO:0007669"/>
    <property type="project" value="UniProtKB-ARBA"/>
</dbReference>
<dbReference type="EC" id="4.3.1.15" evidence="4"/>
<evidence type="ECO:0000256" key="1">
    <source>
        <dbReference type="ARBA" id="ARBA00001933"/>
    </source>
</evidence>
<dbReference type="SUPFAM" id="SSF53686">
    <property type="entry name" value="Tryptophan synthase beta subunit-like PLP-dependent enzymes"/>
    <property type="match status" value="1"/>
</dbReference>
<dbReference type="PANTHER" id="PTHR42937">
    <property type="match status" value="1"/>
</dbReference>
<keyword evidence="4" id="KW-0456">Lyase</keyword>
<dbReference type="STRING" id="1146883.BLASA_1668"/>
<accession>H6RMF5</accession>
<dbReference type="KEGG" id="bsd:BLASA_1668"/>
<evidence type="ECO:0000313" key="4">
    <source>
        <dbReference type="EMBL" id="CCG02591.1"/>
    </source>
</evidence>
<dbReference type="Gene3D" id="3.40.50.1100">
    <property type="match status" value="2"/>
</dbReference>
<reference evidence="5" key="2">
    <citation type="submission" date="2012-02" db="EMBL/GenBank/DDBJ databases">
        <title>Complete genome sequence of Blastococcus saxobsidens strain DD2.</title>
        <authorList>
            <person name="Genoscope."/>
        </authorList>
    </citation>
    <scope>NUCLEOTIDE SEQUENCE [LARGE SCALE GENOMIC DNA]</scope>
    <source>
        <strain evidence="5">DD2</strain>
    </source>
</reference>
<dbReference type="PANTHER" id="PTHR42937:SF1">
    <property type="entry name" value="DIAMINOPROPIONATE AMMONIA-LYASE"/>
    <property type="match status" value="1"/>
</dbReference>
<reference evidence="4 5" key="1">
    <citation type="journal article" date="2012" name="J. Bacteriol.">
        <title>Genome Sequence of Blastococcus saxobsidens DD2, a Stone-Inhabiting Bacterium.</title>
        <authorList>
            <person name="Chouaia B."/>
            <person name="Crotti E."/>
            <person name="Brusetti L."/>
            <person name="Daffonchio D."/>
            <person name="Essoussi I."/>
            <person name="Nouioui I."/>
            <person name="Sbissi I."/>
            <person name="Ghodhbane-Gtari F."/>
            <person name="Gtari M."/>
            <person name="Vacherie B."/>
            <person name="Barbe V."/>
            <person name="Medigue C."/>
            <person name="Gury J."/>
            <person name="Pujic P."/>
            <person name="Normand P."/>
        </authorList>
    </citation>
    <scope>NUCLEOTIDE SEQUENCE [LARGE SCALE GENOMIC DNA]</scope>
    <source>
        <strain evidence="4 5">DD2</strain>
    </source>
</reference>
<evidence type="ECO:0000259" key="3">
    <source>
        <dbReference type="Pfam" id="PF00291"/>
    </source>
</evidence>